<comment type="catalytic activity">
    <reaction evidence="6">
        <text>Endohydrolysis of (1-&gt;4)-alpha-D-glucosidic linkages in polysaccharides containing three or more (1-&gt;4)-alpha-linked D-glucose units.</text>
        <dbReference type="EC" id="3.2.1.1"/>
    </reaction>
</comment>
<dbReference type="SUPFAM" id="SSF51011">
    <property type="entry name" value="Glycosyl hydrolase domain"/>
    <property type="match status" value="1"/>
</dbReference>
<dbReference type="CDD" id="cd11315">
    <property type="entry name" value="AmyAc_bac1_AmyA"/>
    <property type="match status" value="1"/>
</dbReference>
<dbReference type="Pfam" id="PF02806">
    <property type="entry name" value="Alpha-amylase_C"/>
    <property type="match status" value="1"/>
</dbReference>
<evidence type="ECO:0000256" key="6">
    <source>
        <dbReference type="RuleBase" id="RU361134"/>
    </source>
</evidence>
<keyword evidence="2 6" id="KW-0378">Hydrolase</keyword>
<proteinExistence type="inferred from homology"/>
<evidence type="ECO:0000256" key="4">
    <source>
        <dbReference type="ARBA" id="ARBA00023295"/>
    </source>
</evidence>
<evidence type="ECO:0000256" key="5">
    <source>
        <dbReference type="RuleBase" id="RU003615"/>
    </source>
</evidence>
<dbReference type="PRINTS" id="PR00110">
    <property type="entry name" value="ALPHAAMYLASE"/>
</dbReference>
<evidence type="ECO:0000256" key="1">
    <source>
        <dbReference type="ARBA" id="ARBA00008061"/>
    </source>
</evidence>
<evidence type="ECO:0000259" key="7">
    <source>
        <dbReference type="SMART" id="SM00642"/>
    </source>
</evidence>
<dbReference type="Proteomes" id="UP001058602">
    <property type="component" value="Chromosome 2"/>
</dbReference>
<dbReference type="InterPro" id="IPR017853">
    <property type="entry name" value="GH"/>
</dbReference>
<name>A0ABY5LL25_9VIBR</name>
<dbReference type="InterPro" id="IPR006046">
    <property type="entry name" value="Alpha_amylase"/>
</dbReference>
<accession>A0ABY5LL25</accession>
<feature type="domain" description="Glycosyl hydrolase family 13 catalytic" evidence="7">
    <location>
        <begin position="8"/>
        <end position="372"/>
    </location>
</feature>
<gene>
    <name evidence="8" type="ORF">NP165_17660</name>
</gene>
<dbReference type="EC" id="3.2.1.1" evidence="6"/>
<dbReference type="InterPro" id="IPR006047">
    <property type="entry name" value="GH13_cat_dom"/>
</dbReference>
<dbReference type="Gene3D" id="3.20.20.80">
    <property type="entry name" value="Glycosidases"/>
    <property type="match status" value="1"/>
</dbReference>
<sequence>MFTSNATDVVLHAFDWPYALVTERAKAIALAGYKYVLVSPPMKSKKSDTGTQWWQRYQPQDYRVIDNQLGNTDDFKQMVMALDEHGVGVYADVVFNHMANESSIRSDLQYPSDGEIEQYKAEKDYFEKQKLFGDLDEPLFDHDDFVEAFGIKDWQDKWQVQNGRITGGPKDPGLPTLRVSDHVIEQQKSYLKALKQLGVKGFRIDAAKHMTLEHLQRVWTQELCHDLHIFGEIITNGGASKLEYDLFLEPFLANTQFGAYDFPLFQMTYDSLQPGGSLKDLVDPYCFGQALSQNRAITFAITHDIPNNEVFSELVLDEKLEWLAYSYILGRDGGVPLIYSDLDTSGITGNNGKPRWLDVWNNPKMVAAIGFHNHVHGEPMDVLEASEDLLIFARGDKGVVIINKSKRVQTAELSISGQWQDVLSGKECKGDAGKRELRIPALSSMMLLKISA</sequence>
<evidence type="ECO:0000313" key="8">
    <source>
        <dbReference type="EMBL" id="UUM32126.1"/>
    </source>
</evidence>
<dbReference type="PANTHER" id="PTHR43447">
    <property type="entry name" value="ALPHA-AMYLASE"/>
    <property type="match status" value="1"/>
</dbReference>
<keyword evidence="3 6" id="KW-0119">Carbohydrate metabolism</keyword>
<dbReference type="Pfam" id="PF00128">
    <property type="entry name" value="Alpha-amylase"/>
    <property type="match status" value="1"/>
</dbReference>
<dbReference type="InterPro" id="IPR013780">
    <property type="entry name" value="Glyco_hydro_b"/>
</dbReference>
<evidence type="ECO:0000256" key="2">
    <source>
        <dbReference type="ARBA" id="ARBA00022801"/>
    </source>
</evidence>
<keyword evidence="4 6" id="KW-0326">Glycosidase</keyword>
<comment type="similarity">
    <text evidence="1 5">Belongs to the glycosyl hydrolase 13 family.</text>
</comment>
<reference evidence="8" key="1">
    <citation type="submission" date="2022-07" db="EMBL/GenBank/DDBJ databases">
        <title>Complete genome of Vibrio japonicus strain JCM 31412T and phylogenomic assessment of the Nereis clade of the genus Vibrio.</title>
        <authorList>
            <person name="Shlafstein M.D."/>
            <person name="Emsley S.A."/>
            <person name="Ushijima B."/>
            <person name="Videau P."/>
            <person name="Saw J.H."/>
        </authorList>
    </citation>
    <scope>NUCLEOTIDE SEQUENCE</scope>
    <source>
        <strain evidence="8">JCM 31412</strain>
    </source>
</reference>
<keyword evidence="9" id="KW-1185">Reference proteome</keyword>
<dbReference type="GO" id="GO:0016787">
    <property type="term" value="F:hydrolase activity"/>
    <property type="evidence" value="ECO:0007669"/>
    <property type="project" value="UniProtKB-KW"/>
</dbReference>
<protein>
    <recommendedName>
        <fullName evidence="6">Alpha-amylase</fullName>
        <ecNumber evidence="6">3.2.1.1</ecNumber>
    </recommendedName>
</protein>
<dbReference type="SMART" id="SM00642">
    <property type="entry name" value="Aamy"/>
    <property type="match status" value="1"/>
</dbReference>
<evidence type="ECO:0000313" key="9">
    <source>
        <dbReference type="Proteomes" id="UP001058602"/>
    </source>
</evidence>
<organism evidence="8 9">
    <name type="scientific">Vibrio japonicus</name>
    <dbReference type="NCBI Taxonomy" id="1824638"/>
    <lineage>
        <taxon>Bacteria</taxon>
        <taxon>Pseudomonadati</taxon>
        <taxon>Pseudomonadota</taxon>
        <taxon>Gammaproteobacteria</taxon>
        <taxon>Vibrionales</taxon>
        <taxon>Vibrionaceae</taxon>
        <taxon>Vibrio</taxon>
    </lineage>
</organism>
<dbReference type="InterPro" id="IPR006048">
    <property type="entry name" value="A-amylase/branching_C"/>
</dbReference>
<dbReference type="Gene3D" id="2.60.40.1180">
    <property type="entry name" value="Golgi alpha-mannosidase II"/>
    <property type="match status" value="1"/>
</dbReference>
<dbReference type="RefSeq" id="WP_257085846.1">
    <property type="nucleotide sequence ID" value="NZ_CP102097.1"/>
</dbReference>
<dbReference type="SUPFAM" id="SSF51445">
    <property type="entry name" value="(Trans)glycosidases"/>
    <property type="match status" value="1"/>
</dbReference>
<dbReference type="EMBL" id="CP102097">
    <property type="protein sequence ID" value="UUM32126.1"/>
    <property type="molecule type" value="Genomic_DNA"/>
</dbReference>
<evidence type="ECO:0000256" key="3">
    <source>
        <dbReference type="ARBA" id="ARBA00023277"/>
    </source>
</evidence>